<dbReference type="OrthoDB" id="4149149at2759"/>
<evidence type="ECO:0000256" key="1">
    <source>
        <dbReference type="SAM" id="MobiDB-lite"/>
    </source>
</evidence>
<dbReference type="AlphaFoldDB" id="A0A6A6AFP5"/>
<evidence type="ECO:0000313" key="2">
    <source>
        <dbReference type="EMBL" id="KAF2129764.1"/>
    </source>
</evidence>
<reference evidence="2" key="1">
    <citation type="journal article" date="2020" name="Stud. Mycol.">
        <title>101 Dothideomycetes genomes: a test case for predicting lifestyles and emergence of pathogens.</title>
        <authorList>
            <person name="Haridas S."/>
            <person name="Albert R."/>
            <person name="Binder M."/>
            <person name="Bloem J."/>
            <person name="Labutti K."/>
            <person name="Salamov A."/>
            <person name="Andreopoulos B."/>
            <person name="Baker S."/>
            <person name="Barry K."/>
            <person name="Bills G."/>
            <person name="Bluhm B."/>
            <person name="Cannon C."/>
            <person name="Castanera R."/>
            <person name="Culley D."/>
            <person name="Daum C."/>
            <person name="Ezra D."/>
            <person name="Gonzalez J."/>
            <person name="Henrissat B."/>
            <person name="Kuo A."/>
            <person name="Liang C."/>
            <person name="Lipzen A."/>
            <person name="Lutzoni F."/>
            <person name="Magnuson J."/>
            <person name="Mondo S."/>
            <person name="Nolan M."/>
            <person name="Ohm R."/>
            <person name="Pangilinan J."/>
            <person name="Park H.-J."/>
            <person name="Ramirez L."/>
            <person name="Alfaro M."/>
            <person name="Sun H."/>
            <person name="Tritt A."/>
            <person name="Yoshinaga Y."/>
            <person name="Zwiers L.-H."/>
            <person name="Turgeon B."/>
            <person name="Goodwin S."/>
            <person name="Spatafora J."/>
            <person name="Crous P."/>
            <person name="Grigoriev I."/>
        </authorList>
    </citation>
    <scope>NUCLEOTIDE SEQUENCE</scope>
    <source>
        <strain evidence="2">CBS 119687</strain>
    </source>
</reference>
<proteinExistence type="predicted"/>
<organism evidence="2 3">
    <name type="scientific">Dothidotthia symphoricarpi CBS 119687</name>
    <dbReference type="NCBI Taxonomy" id="1392245"/>
    <lineage>
        <taxon>Eukaryota</taxon>
        <taxon>Fungi</taxon>
        <taxon>Dikarya</taxon>
        <taxon>Ascomycota</taxon>
        <taxon>Pezizomycotina</taxon>
        <taxon>Dothideomycetes</taxon>
        <taxon>Pleosporomycetidae</taxon>
        <taxon>Pleosporales</taxon>
        <taxon>Dothidotthiaceae</taxon>
        <taxon>Dothidotthia</taxon>
    </lineage>
</organism>
<protein>
    <submittedName>
        <fullName evidence="2">Uncharacterized protein</fullName>
    </submittedName>
</protein>
<accession>A0A6A6AFP5</accession>
<feature type="compositionally biased region" description="Basic and acidic residues" evidence="1">
    <location>
        <begin position="1"/>
        <end position="11"/>
    </location>
</feature>
<dbReference type="Proteomes" id="UP000799771">
    <property type="component" value="Unassembled WGS sequence"/>
</dbReference>
<keyword evidence="3" id="KW-1185">Reference proteome</keyword>
<dbReference type="EMBL" id="ML977505">
    <property type="protein sequence ID" value="KAF2129764.1"/>
    <property type="molecule type" value="Genomic_DNA"/>
</dbReference>
<dbReference type="RefSeq" id="XP_033524151.1">
    <property type="nucleotide sequence ID" value="XM_033668015.1"/>
</dbReference>
<name>A0A6A6AFP5_9PLEO</name>
<evidence type="ECO:0000313" key="3">
    <source>
        <dbReference type="Proteomes" id="UP000799771"/>
    </source>
</evidence>
<gene>
    <name evidence="2" type="ORF">P153DRAFT_366273</name>
</gene>
<feature type="region of interest" description="Disordered" evidence="1">
    <location>
        <begin position="1"/>
        <end position="26"/>
    </location>
</feature>
<dbReference type="GeneID" id="54408447"/>
<sequence length="404" mass="46938">MLTAQRYHDPDMPDSDMPDPDMPGSEVRDLERELMDTLANHYGSNGEPLDGLFTLTRRMDIDDDDQLDVDRTILDFLVYKTLDSLFEWRRRSNPFESDLPSALTTMTVDWRTLLKHRHHGRRLDGQTAFRSKLLQFVLVFTHRLNHDKTWTNEEALQALRDQNKLRGDHWYHHTKQSPAVQQSFDTPKEFPLSDATLLNNRTRLASTLDMPVDRRRYISDVSGTPSLHCLLPLFMELSAARVDLDDDWLPTNDWYTLAGQFMLQAVIDEYLRNGAHGEDTFNTIFAFGCPGADQEGVLMTAMRTLFCNEDNTHKQNHDWTRIKRRFIDEILPQSPSQSTLQAIERARENNPYVTFEENLLAFLKNLHDSLVKPDLIQVEEGCININGRELSEAESREMISRMRL</sequence>